<organism evidence="1 2">
    <name type="scientific">Sphagnum troendelagicum</name>
    <dbReference type="NCBI Taxonomy" id="128251"/>
    <lineage>
        <taxon>Eukaryota</taxon>
        <taxon>Viridiplantae</taxon>
        <taxon>Streptophyta</taxon>
        <taxon>Embryophyta</taxon>
        <taxon>Bryophyta</taxon>
        <taxon>Sphagnophytina</taxon>
        <taxon>Sphagnopsida</taxon>
        <taxon>Sphagnales</taxon>
        <taxon>Sphagnaceae</taxon>
        <taxon>Sphagnum</taxon>
    </lineage>
</organism>
<accession>A0ABP0T9N7</accession>
<evidence type="ECO:0000313" key="1">
    <source>
        <dbReference type="EMBL" id="CAK9190073.1"/>
    </source>
</evidence>
<sequence length="80" mass="9028">MKLMRPSPDLKTSTHHQVLFSRVAVCGPSLGLPDPSELNMGSLTAERRNTLCVNHFSPYLWMIMCTIHTLATFMPATRRL</sequence>
<gene>
    <name evidence="1" type="ORF">CSSPTR1EN2_LOCUS644</name>
</gene>
<dbReference type="Proteomes" id="UP001497512">
    <property type="component" value="Chromosome 1"/>
</dbReference>
<dbReference type="EMBL" id="OZ019893">
    <property type="protein sequence ID" value="CAK9190073.1"/>
    <property type="molecule type" value="Genomic_DNA"/>
</dbReference>
<name>A0ABP0T9N7_9BRYO</name>
<proteinExistence type="predicted"/>
<evidence type="ECO:0000313" key="2">
    <source>
        <dbReference type="Proteomes" id="UP001497512"/>
    </source>
</evidence>
<keyword evidence="2" id="KW-1185">Reference proteome</keyword>
<reference evidence="1 2" key="1">
    <citation type="submission" date="2024-02" db="EMBL/GenBank/DDBJ databases">
        <authorList>
            <consortium name="ELIXIR-Norway"/>
            <consortium name="Elixir Norway"/>
        </authorList>
    </citation>
    <scope>NUCLEOTIDE SEQUENCE [LARGE SCALE GENOMIC DNA]</scope>
</reference>
<protein>
    <submittedName>
        <fullName evidence="1">Uncharacterized protein</fullName>
    </submittedName>
</protein>